<dbReference type="OrthoDB" id="9800077at2"/>
<dbReference type="PRINTS" id="PR00502">
    <property type="entry name" value="NUDIXFAMILY"/>
</dbReference>
<accession>A0A1H9C4X5</accession>
<evidence type="ECO:0000256" key="1">
    <source>
        <dbReference type="ARBA" id="ARBA00022801"/>
    </source>
</evidence>
<dbReference type="CDD" id="cd04681">
    <property type="entry name" value="NUDIX_Hydrolase"/>
    <property type="match status" value="1"/>
</dbReference>
<dbReference type="Pfam" id="PF00293">
    <property type="entry name" value="NUDIX"/>
    <property type="match status" value="1"/>
</dbReference>
<dbReference type="Gene3D" id="3.90.79.10">
    <property type="entry name" value="Nucleoside Triphosphate Pyrophosphohydrolase"/>
    <property type="match status" value="1"/>
</dbReference>
<proteinExistence type="predicted"/>
<dbReference type="EMBL" id="FOFU01000002">
    <property type="protein sequence ID" value="SEP96182.1"/>
    <property type="molecule type" value="Genomic_DNA"/>
</dbReference>
<dbReference type="PANTHER" id="PTHR43736:SF1">
    <property type="entry name" value="DIHYDRONEOPTERIN TRIPHOSPHATE DIPHOSPHATASE"/>
    <property type="match status" value="1"/>
</dbReference>
<evidence type="ECO:0000313" key="3">
    <source>
        <dbReference type="EMBL" id="SEP96182.1"/>
    </source>
</evidence>
<dbReference type="InterPro" id="IPR015797">
    <property type="entry name" value="NUDIX_hydrolase-like_dom_sf"/>
</dbReference>
<sequence length="192" mass="21931">MTKQINGLKNDFKLCPMCGSRKIENHRNRKWICPDCGFDLYCNVATAAGIVIYDKYNNVLFEVRAKEPRKGYLAVPGGFVDFGESVEEAVIRECREEIGVTVEGAQFLCSAPNVYEYKNIEYKTCDIFFTAALPPQFDTIEDYIKSLKAEESEVQSFASYKISSLEDIEKLPLAFESSRITLQRWLSMSKQQ</sequence>
<feature type="domain" description="Nudix hydrolase" evidence="2">
    <location>
        <begin position="43"/>
        <end position="186"/>
    </location>
</feature>
<evidence type="ECO:0000259" key="2">
    <source>
        <dbReference type="PROSITE" id="PS51462"/>
    </source>
</evidence>
<protein>
    <submittedName>
        <fullName evidence="3">NUDIX domain-containing protein</fullName>
    </submittedName>
</protein>
<dbReference type="PANTHER" id="PTHR43736">
    <property type="entry name" value="ADP-RIBOSE PYROPHOSPHATASE"/>
    <property type="match status" value="1"/>
</dbReference>
<gene>
    <name evidence="3" type="ORF">SAMN04487977_10247</name>
</gene>
<dbReference type="Proteomes" id="UP000182360">
    <property type="component" value="Unassembled WGS sequence"/>
</dbReference>
<organism evidence="3 4">
    <name type="scientific">Treponema bryantii</name>
    <dbReference type="NCBI Taxonomy" id="163"/>
    <lineage>
        <taxon>Bacteria</taxon>
        <taxon>Pseudomonadati</taxon>
        <taxon>Spirochaetota</taxon>
        <taxon>Spirochaetia</taxon>
        <taxon>Spirochaetales</taxon>
        <taxon>Treponemataceae</taxon>
        <taxon>Treponema</taxon>
    </lineage>
</organism>
<dbReference type="STRING" id="163.SAMN04487775_106175"/>
<dbReference type="RefSeq" id="WP_074640990.1">
    <property type="nucleotide sequence ID" value="NZ_FOFU01000002.1"/>
</dbReference>
<dbReference type="SUPFAM" id="SSF55811">
    <property type="entry name" value="Nudix"/>
    <property type="match status" value="1"/>
</dbReference>
<dbReference type="InterPro" id="IPR000086">
    <property type="entry name" value="NUDIX_hydrolase_dom"/>
</dbReference>
<name>A0A1H9C4X5_9SPIR</name>
<dbReference type="PROSITE" id="PS51462">
    <property type="entry name" value="NUDIX"/>
    <property type="match status" value="1"/>
</dbReference>
<keyword evidence="4" id="KW-1185">Reference proteome</keyword>
<dbReference type="InterPro" id="IPR020476">
    <property type="entry name" value="Nudix_hydrolase"/>
</dbReference>
<reference evidence="3 4" key="1">
    <citation type="submission" date="2016-10" db="EMBL/GenBank/DDBJ databases">
        <authorList>
            <person name="de Groot N.N."/>
        </authorList>
    </citation>
    <scope>NUCLEOTIDE SEQUENCE [LARGE SCALE GENOMIC DNA]</scope>
    <source>
        <strain evidence="3 4">B25</strain>
    </source>
</reference>
<evidence type="ECO:0000313" key="4">
    <source>
        <dbReference type="Proteomes" id="UP000182360"/>
    </source>
</evidence>
<dbReference type="GO" id="GO:0016787">
    <property type="term" value="F:hydrolase activity"/>
    <property type="evidence" value="ECO:0007669"/>
    <property type="project" value="UniProtKB-KW"/>
</dbReference>
<keyword evidence="1" id="KW-0378">Hydrolase</keyword>
<dbReference type="AlphaFoldDB" id="A0A1H9C4X5"/>